<gene>
    <name evidence="6" type="ORF">H9865_10175</name>
</gene>
<evidence type="ECO:0000259" key="5">
    <source>
        <dbReference type="PROSITE" id="PS50977"/>
    </source>
</evidence>
<dbReference type="PANTHER" id="PTHR30055:SF234">
    <property type="entry name" value="HTH-TYPE TRANSCRIPTIONAL REGULATOR BETI"/>
    <property type="match status" value="1"/>
</dbReference>
<reference evidence="6" key="1">
    <citation type="journal article" date="2021" name="PeerJ">
        <title>Extensive microbial diversity within the chicken gut microbiome revealed by metagenomics and culture.</title>
        <authorList>
            <person name="Gilroy R."/>
            <person name="Ravi A."/>
            <person name="Getino M."/>
            <person name="Pursley I."/>
            <person name="Horton D.L."/>
            <person name="Alikhan N.F."/>
            <person name="Baker D."/>
            <person name="Gharbi K."/>
            <person name="Hall N."/>
            <person name="Watson M."/>
            <person name="Adriaenssens E.M."/>
            <person name="Foster-Nyarko E."/>
            <person name="Jarju S."/>
            <person name="Secka A."/>
            <person name="Antonio M."/>
            <person name="Oren A."/>
            <person name="Chaudhuri R.R."/>
            <person name="La Ragione R."/>
            <person name="Hildebrand F."/>
            <person name="Pallen M.J."/>
        </authorList>
    </citation>
    <scope>NUCLEOTIDE SEQUENCE</scope>
    <source>
        <strain evidence="6">2239</strain>
    </source>
</reference>
<keyword evidence="2 4" id="KW-0238">DNA-binding</keyword>
<keyword evidence="3" id="KW-0804">Transcription</keyword>
<dbReference type="AlphaFoldDB" id="A0A9D1V5F4"/>
<dbReference type="PROSITE" id="PS50977">
    <property type="entry name" value="HTH_TETR_2"/>
    <property type="match status" value="1"/>
</dbReference>
<dbReference type="GO" id="GO:0000976">
    <property type="term" value="F:transcription cis-regulatory region binding"/>
    <property type="evidence" value="ECO:0007669"/>
    <property type="project" value="TreeGrafter"/>
</dbReference>
<dbReference type="PRINTS" id="PR00455">
    <property type="entry name" value="HTHTETR"/>
</dbReference>
<name>A0A9D1V5F4_9FIRM</name>
<dbReference type="Pfam" id="PF00440">
    <property type="entry name" value="TetR_N"/>
    <property type="match status" value="1"/>
</dbReference>
<feature type="DNA-binding region" description="H-T-H motif" evidence="4">
    <location>
        <begin position="36"/>
        <end position="55"/>
    </location>
</feature>
<dbReference type="GO" id="GO:0003700">
    <property type="term" value="F:DNA-binding transcription factor activity"/>
    <property type="evidence" value="ECO:0007669"/>
    <property type="project" value="TreeGrafter"/>
</dbReference>
<evidence type="ECO:0000256" key="3">
    <source>
        <dbReference type="ARBA" id="ARBA00023163"/>
    </source>
</evidence>
<sequence length="198" mass="22823">MEKKMTKRALQAQETKQKIYRCGAELFRKHGYQNVSVEQIAQAAGVGIGTLYHYYPSKADLYGEVFIRADDFFRAFEDPAVLKQPPKQALMDYFRQYARLNEGMGAEYVQLLAIPKNREIFEGNQDFELILEQLLAGYQQAGKVSLRCTPAQWRAYLMTCARGVIFDWVIHNAPDYDFGARMEFVMGEVLKPLLETQE</sequence>
<feature type="domain" description="HTH tetR-type" evidence="5">
    <location>
        <begin position="13"/>
        <end position="73"/>
    </location>
</feature>
<dbReference type="InterPro" id="IPR001647">
    <property type="entry name" value="HTH_TetR"/>
</dbReference>
<dbReference type="Gene3D" id="1.10.357.10">
    <property type="entry name" value="Tetracycline Repressor, domain 2"/>
    <property type="match status" value="1"/>
</dbReference>
<proteinExistence type="predicted"/>
<evidence type="ECO:0000256" key="2">
    <source>
        <dbReference type="ARBA" id="ARBA00023125"/>
    </source>
</evidence>
<dbReference type="PANTHER" id="PTHR30055">
    <property type="entry name" value="HTH-TYPE TRANSCRIPTIONAL REGULATOR RUTR"/>
    <property type="match status" value="1"/>
</dbReference>
<dbReference type="EMBL" id="DXFW01000035">
    <property type="protein sequence ID" value="HIX06440.1"/>
    <property type="molecule type" value="Genomic_DNA"/>
</dbReference>
<dbReference type="InterPro" id="IPR050109">
    <property type="entry name" value="HTH-type_TetR-like_transc_reg"/>
</dbReference>
<organism evidence="6 7">
    <name type="scientific">Candidatus Allofournierella pullicola</name>
    <dbReference type="NCBI Taxonomy" id="2838596"/>
    <lineage>
        <taxon>Bacteria</taxon>
        <taxon>Bacillati</taxon>
        <taxon>Bacillota</taxon>
        <taxon>Clostridia</taxon>
        <taxon>Eubacteriales</taxon>
        <taxon>Oscillospiraceae</taxon>
        <taxon>Allofournierella</taxon>
    </lineage>
</organism>
<dbReference type="Proteomes" id="UP000824193">
    <property type="component" value="Unassembled WGS sequence"/>
</dbReference>
<evidence type="ECO:0000256" key="4">
    <source>
        <dbReference type="PROSITE-ProRule" id="PRU00335"/>
    </source>
</evidence>
<evidence type="ECO:0000256" key="1">
    <source>
        <dbReference type="ARBA" id="ARBA00023015"/>
    </source>
</evidence>
<accession>A0A9D1V5F4</accession>
<evidence type="ECO:0000313" key="7">
    <source>
        <dbReference type="Proteomes" id="UP000824193"/>
    </source>
</evidence>
<keyword evidence="1" id="KW-0805">Transcription regulation</keyword>
<dbReference type="SUPFAM" id="SSF46689">
    <property type="entry name" value="Homeodomain-like"/>
    <property type="match status" value="1"/>
</dbReference>
<evidence type="ECO:0000313" key="6">
    <source>
        <dbReference type="EMBL" id="HIX06440.1"/>
    </source>
</evidence>
<reference evidence="6" key="2">
    <citation type="submission" date="2021-04" db="EMBL/GenBank/DDBJ databases">
        <authorList>
            <person name="Gilroy R."/>
        </authorList>
    </citation>
    <scope>NUCLEOTIDE SEQUENCE</scope>
    <source>
        <strain evidence="6">2239</strain>
    </source>
</reference>
<comment type="caution">
    <text evidence="6">The sequence shown here is derived from an EMBL/GenBank/DDBJ whole genome shotgun (WGS) entry which is preliminary data.</text>
</comment>
<protein>
    <submittedName>
        <fullName evidence="6">TetR/AcrR family transcriptional regulator</fullName>
    </submittedName>
</protein>
<dbReference type="InterPro" id="IPR009057">
    <property type="entry name" value="Homeodomain-like_sf"/>
</dbReference>